<evidence type="ECO:0000256" key="1">
    <source>
        <dbReference type="ARBA" id="ARBA00008875"/>
    </source>
</evidence>
<accession>A0A5C1ACY8</accession>
<name>A0A5C1ACY8_9BACT</name>
<dbReference type="GO" id="GO:0009044">
    <property type="term" value="F:xylan 1,4-beta-xylosidase activity"/>
    <property type="evidence" value="ECO:0007669"/>
    <property type="project" value="UniProtKB-EC"/>
</dbReference>
<proteinExistence type="inferred from homology"/>
<dbReference type="SUPFAM" id="SSF51445">
    <property type="entry name" value="(Trans)glycosidases"/>
    <property type="match status" value="1"/>
</dbReference>
<protein>
    <submittedName>
        <fullName evidence="6">GH39-retaining beta-xylosidase</fullName>
        <ecNumber evidence="6">3.2.1.37</ecNumber>
    </submittedName>
</protein>
<dbReference type="AlphaFoldDB" id="A0A5C1ACY8"/>
<evidence type="ECO:0000313" key="6">
    <source>
        <dbReference type="EMBL" id="QEL16017.1"/>
    </source>
</evidence>
<dbReference type="RefSeq" id="WP_149110784.1">
    <property type="nucleotide sequence ID" value="NZ_CP042425.1"/>
</dbReference>
<evidence type="ECO:0000256" key="4">
    <source>
        <dbReference type="SAM" id="SignalP"/>
    </source>
</evidence>
<dbReference type="EMBL" id="CP042425">
    <property type="protein sequence ID" value="QEL16017.1"/>
    <property type="molecule type" value="Genomic_DNA"/>
</dbReference>
<dbReference type="InterPro" id="IPR051923">
    <property type="entry name" value="Glycosyl_Hydrolase_39"/>
</dbReference>
<dbReference type="OrthoDB" id="9776971at2"/>
<dbReference type="InterPro" id="IPR049166">
    <property type="entry name" value="GH39_cat"/>
</dbReference>
<keyword evidence="3 6" id="KW-0326">Glycosidase</keyword>
<keyword evidence="4" id="KW-0732">Signal</keyword>
<evidence type="ECO:0000256" key="3">
    <source>
        <dbReference type="ARBA" id="ARBA00023295"/>
    </source>
</evidence>
<dbReference type="PANTHER" id="PTHR12631">
    <property type="entry name" value="ALPHA-L-IDURONIDASE"/>
    <property type="match status" value="1"/>
</dbReference>
<dbReference type="Pfam" id="PF01229">
    <property type="entry name" value="Glyco_hydro_39"/>
    <property type="match status" value="1"/>
</dbReference>
<feature type="signal peptide" evidence="4">
    <location>
        <begin position="1"/>
        <end position="20"/>
    </location>
</feature>
<feature type="chain" id="PRO_5023079687" evidence="4">
    <location>
        <begin position="21"/>
        <end position="469"/>
    </location>
</feature>
<evidence type="ECO:0000256" key="2">
    <source>
        <dbReference type="ARBA" id="ARBA00022801"/>
    </source>
</evidence>
<dbReference type="EC" id="3.2.1.37" evidence="6"/>
<keyword evidence="2 6" id="KW-0378">Hydrolase</keyword>
<feature type="domain" description="Glycosyl hydrolases family 39 N-terminal catalytic" evidence="5">
    <location>
        <begin position="134"/>
        <end position="258"/>
    </location>
</feature>
<evidence type="ECO:0000259" key="5">
    <source>
        <dbReference type="Pfam" id="PF01229"/>
    </source>
</evidence>
<sequence>MNRRTFLAALPPLAASTALAADPRAELVFDAENLGEPIRPLAGVNGGPVAAGGILDLSARWKEAAFPFARLHDCHWPIPDVVDVKAVFPDFAADPANPASYDFARTDEFVKAIHDAGTAIVYRLGESIEHQKVKRRVQPPKDFAKWAEVCAGIVRHYTDGWADGFRYPIRYWEIWNEPDNRPNCWTGTDAQFLDLYVTAAKVLKAKFPKLMIGGPGLGNSGDLKGDRLEPTAFLRDFLARCRKDWVPLDFLSWHCYTGDPTEFVRRAKGMRQILDAAGFKGTESHLNEWNYLPDGKWTGMMAKDALARQTWHDRLGGPEGAAFAAAALCLLQDAPLDVANYFSAEAQGMGLFSPHGVPNKVFYAMAAFKNFTGLRRLPLKGELPAGLTALAGMAVDKKSGLILLSRHAGTGGAVRIDLRSAPAVTTVDVVGIDATRNGTPVESRAVVDGSITLDVPAASVRLLRLTTRA</sequence>
<dbReference type="PANTHER" id="PTHR12631:SF10">
    <property type="entry name" value="BETA-XYLOSIDASE-LIKE PROTEIN-RELATED"/>
    <property type="match status" value="1"/>
</dbReference>
<gene>
    <name evidence="6" type="primary">xynB_1</name>
    <name evidence="6" type="ORF">PX52LOC_02955</name>
</gene>
<dbReference type="KEGG" id="lrs:PX52LOC_02955"/>
<keyword evidence="7" id="KW-1185">Reference proteome</keyword>
<reference evidence="7" key="1">
    <citation type="submission" date="2019-08" db="EMBL/GenBank/DDBJ databases">
        <title>Limnoglobus roseus gen. nov., sp. nov., a novel freshwater planctomycete with a giant genome from the family Gemmataceae.</title>
        <authorList>
            <person name="Kulichevskaya I.S."/>
            <person name="Naumoff D.G."/>
            <person name="Miroshnikov K."/>
            <person name="Ivanova A."/>
            <person name="Philippov D.A."/>
            <person name="Hakobyan A."/>
            <person name="Rijpstra I.C."/>
            <person name="Sinninghe Damste J.S."/>
            <person name="Liesack W."/>
            <person name="Dedysh S.N."/>
        </authorList>
    </citation>
    <scope>NUCLEOTIDE SEQUENCE [LARGE SCALE GENOMIC DNA]</scope>
    <source>
        <strain evidence="7">PX52</strain>
    </source>
</reference>
<dbReference type="Proteomes" id="UP000324974">
    <property type="component" value="Chromosome"/>
</dbReference>
<organism evidence="6 7">
    <name type="scientific">Limnoglobus roseus</name>
    <dbReference type="NCBI Taxonomy" id="2598579"/>
    <lineage>
        <taxon>Bacteria</taxon>
        <taxon>Pseudomonadati</taxon>
        <taxon>Planctomycetota</taxon>
        <taxon>Planctomycetia</taxon>
        <taxon>Gemmatales</taxon>
        <taxon>Gemmataceae</taxon>
        <taxon>Limnoglobus</taxon>
    </lineage>
</organism>
<dbReference type="Gene3D" id="3.20.20.80">
    <property type="entry name" value="Glycosidases"/>
    <property type="match status" value="1"/>
</dbReference>
<comment type="similarity">
    <text evidence="1">Belongs to the glycosyl hydrolase 39 family.</text>
</comment>
<dbReference type="InterPro" id="IPR017853">
    <property type="entry name" value="GH"/>
</dbReference>
<evidence type="ECO:0000313" key="7">
    <source>
        <dbReference type="Proteomes" id="UP000324974"/>
    </source>
</evidence>